<dbReference type="PANTHER" id="PTHR30294:SF38">
    <property type="entry name" value="TRANSPORT PERMEASE PROTEIN"/>
    <property type="match status" value="1"/>
</dbReference>
<dbReference type="Proteomes" id="UP000029488">
    <property type="component" value="Chromosome"/>
</dbReference>
<dbReference type="Pfam" id="PF12698">
    <property type="entry name" value="ABC2_membrane_3"/>
    <property type="match status" value="1"/>
</dbReference>
<feature type="transmembrane region" description="Helical" evidence="8">
    <location>
        <begin position="20"/>
        <end position="39"/>
    </location>
</feature>
<feature type="domain" description="ABC transmembrane type-2" evidence="9">
    <location>
        <begin position="138"/>
        <end position="367"/>
    </location>
</feature>
<dbReference type="InterPro" id="IPR051449">
    <property type="entry name" value="ABC-2_transporter_component"/>
</dbReference>
<dbReference type="KEGG" id="lsj:LSJ_0269"/>
<feature type="transmembrane region" description="Helical" evidence="8">
    <location>
        <begin position="288"/>
        <end position="307"/>
    </location>
</feature>
<dbReference type="InterPro" id="IPR013525">
    <property type="entry name" value="ABC2_TM"/>
</dbReference>
<name>A0A089QE09_9LACO</name>
<evidence type="ECO:0000256" key="8">
    <source>
        <dbReference type="SAM" id="Phobius"/>
    </source>
</evidence>
<dbReference type="PROSITE" id="PS51012">
    <property type="entry name" value="ABC_TM2"/>
    <property type="match status" value="1"/>
</dbReference>
<evidence type="ECO:0000256" key="2">
    <source>
        <dbReference type="ARBA" id="ARBA00007783"/>
    </source>
</evidence>
<evidence type="ECO:0000256" key="4">
    <source>
        <dbReference type="ARBA" id="ARBA00022475"/>
    </source>
</evidence>
<evidence type="ECO:0000256" key="5">
    <source>
        <dbReference type="ARBA" id="ARBA00022692"/>
    </source>
</evidence>
<accession>A0A089QE09</accession>
<proteinExistence type="inferred from homology"/>
<dbReference type="PANTHER" id="PTHR30294">
    <property type="entry name" value="MEMBRANE COMPONENT OF ABC TRANSPORTER YHHJ-RELATED"/>
    <property type="match status" value="1"/>
</dbReference>
<evidence type="ECO:0000259" key="9">
    <source>
        <dbReference type="PROSITE" id="PS51012"/>
    </source>
</evidence>
<gene>
    <name evidence="10" type="ORF">LSJ_0269</name>
</gene>
<sequence>MKTLVIAKKVVIELIRDKRTVLLMFVAPLLILCLLNLMFSASTKTKVTIGTVDVNNQINRKMDQVDGITVKKYESEKHAKKDLDANSLDGVISYKSKQYDVTYANLDVSKTVMTKKVLESALMKDNVSKLQSMVVKQGQVIARLTGQQESVKMNKLKISIKNHYNYGNSKTNFFDKMAPILIGFFVFFFVFLISGMALLKERISGTLERLLATPVKRSEIVYGYMLGYGLMALAQASLITVVGIKLLDIEIIGSIFSVIIIAVLLGFVALAFGILLSTFASSEFQMMQFIPLVVVPQIFFSGIIPLDSMADWAQRIGKILPLTYAGEALSAIIMQGAGLIDVGKDILVLMIFLVVLLILNILGLKRYRKV</sequence>
<feature type="transmembrane region" description="Helical" evidence="8">
    <location>
        <begin position="220"/>
        <end position="244"/>
    </location>
</feature>
<reference evidence="10 11" key="1">
    <citation type="journal article" date="2014" name="BMC Genomics">
        <title>Unusual genome complexity in Lactobacillus salivarius JCM1046.</title>
        <authorList>
            <person name="Raftis E.J."/>
            <person name="Forde B.M."/>
            <person name="Claesson M.J."/>
            <person name="O'Toole P.W."/>
        </authorList>
    </citation>
    <scope>NUCLEOTIDE SEQUENCE [LARGE SCALE GENOMIC DNA]</scope>
    <source>
        <strain evidence="10 11">JCM1046</strain>
    </source>
</reference>
<dbReference type="AlphaFoldDB" id="A0A089QE09"/>
<comment type="similarity">
    <text evidence="2">Belongs to the ABC-2 integral membrane protein family.</text>
</comment>
<keyword evidence="7 8" id="KW-0472">Membrane</keyword>
<feature type="transmembrane region" description="Helical" evidence="8">
    <location>
        <begin position="346"/>
        <end position="364"/>
    </location>
</feature>
<dbReference type="RefSeq" id="WP_044004486.1">
    <property type="nucleotide sequence ID" value="NZ_CP007646.1"/>
</dbReference>
<dbReference type="EMBL" id="CP007646">
    <property type="protein sequence ID" value="AIR10013.1"/>
    <property type="molecule type" value="Genomic_DNA"/>
</dbReference>
<protein>
    <submittedName>
        <fullName evidence="10">ABC transporter permease protein</fullName>
    </submittedName>
</protein>
<keyword evidence="5 8" id="KW-0812">Transmembrane</keyword>
<dbReference type="InterPro" id="IPR047817">
    <property type="entry name" value="ABC2_TM_bact-type"/>
</dbReference>
<keyword evidence="3" id="KW-0813">Transport</keyword>
<evidence type="ECO:0000313" key="11">
    <source>
        <dbReference type="Proteomes" id="UP000029488"/>
    </source>
</evidence>
<evidence type="ECO:0000256" key="7">
    <source>
        <dbReference type="ARBA" id="ARBA00023136"/>
    </source>
</evidence>
<evidence type="ECO:0000256" key="6">
    <source>
        <dbReference type="ARBA" id="ARBA00022989"/>
    </source>
</evidence>
<keyword evidence="6 8" id="KW-1133">Transmembrane helix</keyword>
<feature type="transmembrane region" description="Helical" evidence="8">
    <location>
        <begin position="251"/>
        <end position="276"/>
    </location>
</feature>
<feature type="transmembrane region" description="Helical" evidence="8">
    <location>
        <begin position="180"/>
        <end position="200"/>
    </location>
</feature>
<organism evidence="10 11">
    <name type="scientific">Ligilactobacillus salivarius</name>
    <dbReference type="NCBI Taxonomy" id="1624"/>
    <lineage>
        <taxon>Bacteria</taxon>
        <taxon>Bacillati</taxon>
        <taxon>Bacillota</taxon>
        <taxon>Bacilli</taxon>
        <taxon>Lactobacillales</taxon>
        <taxon>Lactobacillaceae</taxon>
        <taxon>Ligilactobacillus</taxon>
    </lineage>
</organism>
<evidence type="ECO:0000256" key="1">
    <source>
        <dbReference type="ARBA" id="ARBA00004651"/>
    </source>
</evidence>
<dbReference type="GO" id="GO:0005886">
    <property type="term" value="C:plasma membrane"/>
    <property type="evidence" value="ECO:0007669"/>
    <property type="project" value="UniProtKB-SubCell"/>
</dbReference>
<evidence type="ECO:0000313" key="10">
    <source>
        <dbReference type="EMBL" id="AIR10013.1"/>
    </source>
</evidence>
<comment type="subcellular location">
    <subcellularLocation>
        <location evidence="1">Cell membrane</location>
        <topology evidence="1">Multi-pass membrane protein</topology>
    </subcellularLocation>
</comment>
<evidence type="ECO:0000256" key="3">
    <source>
        <dbReference type="ARBA" id="ARBA00022448"/>
    </source>
</evidence>
<keyword evidence="4" id="KW-1003">Cell membrane</keyword>
<dbReference type="GO" id="GO:0140359">
    <property type="term" value="F:ABC-type transporter activity"/>
    <property type="evidence" value="ECO:0007669"/>
    <property type="project" value="InterPro"/>
</dbReference>